<protein>
    <submittedName>
        <fullName evidence="1">Galactose oxidase</fullName>
    </submittedName>
</protein>
<sequence>MGICRSPTYWNWSMSTTHPKEACTDQIFGQEEECQFLEKGILKKTCSACVCMTCQHFNYSSDKHCRTILSCHVHRRLIPHGDHLISRCLLWRRLREKEIGWCPEVA</sequence>
<dbReference type="Proteomes" id="UP000247807">
    <property type="component" value="Unassembled WGS sequence"/>
</dbReference>
<name>A0A318R6Q6_PROMR</name>
<evidence type="ECO:0000313" key="1">
    <source>
        <dbReference type="EMBL" id="PYE03212.1"/>
    </source>
</evidence>
<dbReference type="OrthoDB" id="540557at2"/>
<evidence type="ECO:0000313" key="2">
    <source>
        <dbReference type="Proteomes" id="UP000247807"/>
    </source>
</evidence>
<dbReference type="EMBL" id="QJUE01000002">
    <property type="protein sequence ID" value="PYE03212.1"/>
    <property type="molecule type" value="Genomic_DNA"/>
</dbReference>
<organism evidence="1 2">
    <name type="scientific">Prochlorococcus marinus XMU1408</name>
    <dbReference type="NCBI Taxonomy" id="2213228"/>
    <lineage>
        <taxon>Bacteria</taxon>
        <taxon>Bacillati</taxon>
        <taxon>Cyanobacteriota</taxon>
        <taxon>Cyanophyceae</taxon>
        <taxon>Synechococcales</taxon>
        <taxon>Prochlorococcaceae</taxon>
        <taxon>Prochlorococcus</taxon>
    </lineage>
</organism>
<dbReference type="AlphaFoldDB" id="A0A318R6Q6"/>
<accession>A0A318R6Q6</accession>
<comment type="caution">
    <text evidence="1">The sequence shown here is derived from an EMBL/GenBank/DDBJ whole genome shotgun (WGS) entry which is preliminary data.</text>
</comment>
<proteinExistence type="predicted"/>
<gene>
    <name evidence="1" type="ORF">DNJ73_05605</name>
</gene>
<reference evidence="1 2" key="1">
    <citation type="journal article" date="2018" name="Appl. Environ. Microbiol.">
        <title>Genome rearrangement shapes Prochlorococcus ecological adaptation.</title>
        <authorList>
            <person name="Yan W."/>
            <person name="Wei S."/>
            <person name="Wang Q."/>
            <person name="Xiao X."/>
            <person name="Zeng Q."/>
            <person name="Jiao N."/>
            <person name="Zhang R."/>
        </authorList>
    </citation>
    <scope>NUCLEOTIDE SEQUENCE [LARGE SCALE GENOMIC DNA]</scope>
    <source>
        <strain evidence="1 2">XMU1408</strain>
    </source>
</reference>